<dbReference type="Proteomes" id="UP001153269">
    <property type="component" value="Unassembled WGS sequence"/>
</dbReference>
<reference evidence="1" key="1">
    <citation type="submission" date="2020-03" db="EMBL/GenBank/DDBJ databases">
        <authorList>
            <person name="Weist P."/>
        </authorList>
    </citation>
    <scope>NUCLEOTIDE SEQUENCE</scope>
</reference>
<name>A0A9N7V6W6_PLEPL</name>
<dbReference type="AlphaFoldDB" id="A0A9N7V6W6"/>
<proteinExistence type="predicted"/>
<sequence>MDENDNEEEDNFPPVRFALTEKVNLYMRVLLLYRTWDVCLFATRAEPDKAVVRAEKRGRRRRKLLCAVKLNLDVNENDFTVKLQGGKVLCMDEENSTQLNQSKVGIILEGSVVMEDLANLPQAFCLLFGLIYCPALDYRTITSEGNNANCTQLSPHESLAQLQPPTPAVSSRFTDL</sequence>
<gene>
    <name evidence="1" type="ORF">PLEPLA_LOCUS32977</name>
</gene>
<dbReference type="EMBL" id="CADEAL010003591">
    <property type="protein sequence ID" value="CAB1445246.1"/>
    <property type="molecule type" value="Genomic_DNA"/>
</dbReference>
<accession>A0A9N7V6W6</accession>
<evidence type="ECO:0000313" key="2">
    <source>
        <dbReference type="Proteomes" id="UP001153269"/>
    </source>
</evidence>
<organism evidence="1 2">
    <name type="scientific">Pleuronectes platessa</name>
    <name type="common">European plaice</name>
    <dbReference type="NCBI Taxonomy" id="8262"/>
    <lineage>
        <taxon>Eukaryota</taxon>
        <taxon>Metazoa</taxon>
        <taxon>Chordata</taxon>
        <taxon>Craniata</taxon>
        <taxon>Vertebrata</taxon>
        <taxon>Euteleostomi</taxon>
        <taxon>Actinopterygii</taxon>
        <taxon>Neopterygii</taxon>
        <taxon>Teleostei</taxon>
        <taxon>Neoteleostei</taxon>
        <taxon>Acanthomorphata</taxon>
        <taxon>Carangaria</taxon>
        <taxon>Pleuronectiformes</taxon>
        <taxon>Pleuronectoidei</taxon>
        <taxon>Pleuronectidae</taxon>
        <taxon>Pleuronectes</taxon>
    </lineage>
</organism>
<keyword evidence="2" id="KW-1185">Reference proteome</keyword>
<comment type="caution">
    <text evidence="1">The sequence shown here is derived from an EMBL/GenBank/DDBJ whole genome shotgun (WGS) entry which is preliminary data.</text>
</comment>
<evidence type="ECO:0000313" key="1">
    <source>
        <dbReference type="EMBL" id="CAB1445246.1"/>
    </source>
</evidence>
<protein>
    <submittedName>
        <fullName evidence="1">Uncharacterized protein</fullName>
    </submittedName>
</protein>